<sequence>MGKTNKKKIEEESEEEEAGDVFEVEKILDKRVQHGRIQYNIRWKGFSADYDTWEDEANVVGCPELVREFESSRIKEKKKNRKRKNVIIDEDPTEEISSSLSSILSSPQPQPPPPLQLTNHSPASSELAITTNTFLISNCTSTSNKTKISIENEEIIKNDHARYGVPYVEGIGFENGDCVDEIVGCKPFGENNLLYFFIRWRGKEKLSWVSNESIKQKEPLQLIEFYESRLKFGYKGEEN</sequence>
<dbReference type="eggNOG" id="KOG1911">
    <property type="taxonomic scope" value="Eukaryota"/>
</dbReference>
<keyword evidence="2" id="KW-0539">Nucleus</keyword>
<feature type="region of interest" description="Disordered" evidence="3">
    <location>
        <begin position="97"/>
        <end position="121"/>
    </location>
</feature>
<dbReference type="RefSeq" id="XP_646612.1">
    <property type="nucleotide sequence ID" value="XM_641520.1"/>
</dbReference>
<evidence type="ECO:0000313" key="5">
    <source>
        <dbReference type="EMBL" id="EAL72449.1"/>
    </source>
</evidence>
<dbReference type="KEGG" id="ddi:DDB_G0270198"/>
<dbReference type="SMART" id="SM00298">
    <property type="entry name" value="CHROMO"/>
    <property type="match status" value="2"/>
</dbReference>
<dbReference type="FunCoup" id="Q55C69">
    <property type="interactions" value="41"/>
</dbReference>
<dbReference type="HOGENOM" id="CLU_1139757_0_0_1"/>
<dbReference type="GO" id="GO:0005634">
    <property type="term" value="C:nucleus"/>
    <property type="evidence" value="ECO:0007669"/>
    <property type="project" value="UniProtKB-SubCell"/>
</dbReference>
<feature type="domain" description="Chromo" evidence="4">
    <location>
        <begin position="22"/>
        <end position="81"/>
    </location>
</feature>
<dbReference type="InterPro" id="IPR016197">
    <property type="entry name" value="Chromo-like_dom_sf"/>
</dbReference>
<dbReference type="CDD" id="cd00034">
    <property type="entry name" value="CSD"/>
    <property type="match status" value="1"/>
</dbReference>
<dbReference type="InterPro" id="IPR023779">
    <property type="entry name" value="Chromodomain_CS"/>
</dbReference>
<name>Q55C69_DICDI</name>
<dbReference type="EMBL" id="AAFI02000005">
    <property type="protein sequence ID" value="EAL72449.1"/>
    <property type="molecule type" value="Genomic_DNA"/>
</dbReference>
<dbReference type="Reactome" id="R-DDI-9843940">
    <property type="pathway name" value="Regulation of endogenous retroelements by KRAB-ZFP proteins"/>
</dbReference>
<dbReference type="PaxDb" id="44689-DDB0220647"/>
<proteinExistence type="predicted"/>
<dbReference type="GO" id="GO:0031507">
    <property type="term" value="P:heterochromatin formation"/>
    <property type="evidence" value="ECO:0000318"/>
    <property type="project" value="GO_Central"/>
</dbReference>
<comment type="subcellular location">
    <subcellularLocation>
        <location evidence="1">Nucleus</location>
    </subcellularLocation>
</comment>
<gene>
    <name evidence="5" type="primary">hcpC</name>
    <name evidence="5" type="ORF">DDB_G0270198</name>
</gene>
<dbReference type="InterPro" id="IPR000953">
    <property type="entry name" value="Chromo/chromo_shadow_dom"/>
</dbReference>
<feature type="compositionally biased region" description="Low complexity" evidence="3">
    <location>
        <begin position="97"/>
        <end position="107"/>
    </location>
</feature>
<dbReference type="SMART" id="SM00300">
    <property type="entry name" value="ChSh"/>
    <property type="match status" value="1"/>
</dbReference>
<evidence type="ECO:0000256" key="1">
    <source>
        <dbReference type="ARBA" id="ARBA00004123"/>
    </source>
</evidence>
<evidence type="ECO:0000256" key="2">
    <source>
        <dbReference type="ARBA" id="ARBA00023242"/>
    </source>
</evidence>
<evidence type="ECO:0000259" key="4">
    <source>
        <dbReference type="PROSITE" id="PS50013"/>
    </source>
</evidence>
<dbReference type="PROSITE" id="PS00598">
    <property type="entry name" value="CHROMO_1"/>
    <property type="match status" value="1"/>
</dbReference>
<organism evidence="5 6">
    <name type="scientific">Dictyostelium discoideum</name>
    <name type="common">Social amoeba</name>
    <dbReference type="NCBI Taxonomy" id="44689"/>
    <lineage>
        <taxon>Eukaryota</taxon>
        <taxon>Amoebozoa</taxon>
        <taxon>Evosea</taxon>
        <taxon>Eumycetozoa</taxon>
        <taxon>Dictyostelia</taxon>
        <taxon>Dictyosteliales</taxon>
        <taxon>Dictyosteliaceae</taxon>
        <taxon>Dictyostelium</taxon>
    </lineage>
</organism>
<accession>Q55C69</accession>
<dbReference type="STRING" id="44689.Q55C69"/>
<dbReference type="Pfam" id="PF01393">
    <property type="entry name" value="Chromo_shadow"/>
    <property type="match status" value="1"/>
</dbReference>
<dbReference type="FunFam" id="2.40.50.40:FF:000022">
    <property type="entry name" value="M-phase phosphoprotein 8"/>
    <property type="match status" value="1"/>
</dbReference>
<keyword evidence="6" id="KW-1185">Reference proteome</keyword>
<comment type="caution">
    <text evidence="5">The sequence shown here is derived from an EMBL/GenBank/DDBJ whole genome shotgun (WGS) entry which is preliminary data.</text>
</comment>
<dbReference type="PANTHER" id="PTHR22812">
    <property type="entry name" value="CHROMOBOX PROTEIN"/>
    <property type="match status" value="1"/>
</dbReference>
<dbReference type="Reactome" id="R-DDI-73772">
    <property type="pathway name" value="RNA Polymerase I Promoter Escape"/>
</dbReference>
<dbReference type="Reactome" id="R-DDI-983231">
    <property type="pathway name" value="Factors involved in megakaryocyte development and platelet production"/>
</dbReference>
<dbReference type="VEuPathDB" id="AmoebaDB:DDB_G0270198"/>
<dbReference type="dictyBase" id="DDB_G0270198">
    <property type="gene designation" value="hcpC"/>
</dbReference>
<evidence type="ECO:0000256" key="3">
    <source>
        <dbReference type="SAM" id="MobiDB-lite"/>
    </source>
</evidence>
<dbReference type="AlphaFoldDB" id="Q55C69"/>
<dbReference type="Proteomes" id="UP000002195">
    <property type="component" value="Unassembled WGS sequence"/>
</dbReference>
<dbReference type="PROSITE" id="PS50013">
    <property type="entry name" value="CHROMO_2"/>
    <property type="match status" value="1"/>
</dbReference>
<dbReference type="GeneID" id="8617584"/>
<dbReference type="GO" id="GO:0005721">
    <property type="term" value="C:pericentric heterochromatin"/>
    <property type="evidence" value="ECO:0000318"/>
    <property type="project" value="GO_Central"/>
</dbReference>
<dbReference type="InParanoid" id="Q55C69"/>
<dbReference type="Pfam" id="PF00385">
    <property type="entry name" value="Chromo"/>
    <property type="match status" value="1"/>
</dbReference>
<dbReference type="InterPro" id="IPR023780">
    <property type="entry name" value="Chromo_domain"/>
</dbReference>
<dbReference type="GO" id="GO:0003682">
    <property type="term" value="F:chromatin binding"/>
    <property type="evidence" value="ECO:0000318"/>
    <property type="project" value="GO_Central"/>
</dbReference>
<dbReference type="CDD" id="cd00024">
    <property type="entry name" value="CD_CSD"/>
    <property type="match status" value="1"/>
</dbReference>
<dbReference type="InterPro" id="IPR051219">
    <property type="entry name" value="Heterochromatin_chromo-domain"/>
</dbReference>
<dbReference type="SUPFAM" id="SSF54160">
    <property type="entry name" value="Chromo domain-like"/>
    <property type="match status" value="2"/>
</dbReference>
<reference evidence="5 6" key="1">
    <citation type="journal article" date="2005" name="Nature">
        <title>The genome of the social amoeba Dictyostelium discoideum.</title>
        <authorList>
            <consortium name="The Dictyostelium discoideum Sequencing Consortium"/>
            <person name="Eichinger L."/>
            <person name="Pachebat J.A."/>
            <person name="Glockner G."/>
            <person name="Rajandream M.A."/>
            <person name="Sucgang R."/>
            <person name="Berriman M."/>
            <person name="Song J."/>
            <person name="Olsen R."/>
            <person name="Szafranski K."/>
            <person name="Xu Q."/>
            <person name="Tunggal B."/>
            <person name="Kummerfeld S."/>
            <person name="Madera M."/>
            <person name="Konfortov B.A."/>
            <person name="Rivero F."/>
            <person name="Bankier A.T."/>
            <person name="Lehmann R."/>
            <person name="Hamlin N."/>
            <person name="Davies R."/>
            <person name="Gaudet P."/>
            <person name="Fey P."/>
            <person name="Pilcher K."/>
            <person name="Chen G."/>
            <person name="Saunders D."/>
            <person name="Sodergren E."/>
            <person name="Davis P."/>
            <person name="Kerhornou A."/>
            <person name="Nie X."/>
            <person name="Hall N."/>
            <person name="Anjard C."/>
            <person name="Hemphill L."/>
            <person name="Bason N."/>
            <person name="Farbrother P."/>
            <person name="Desany B."/>
            <person name="Just E."/>
            <person name="Morio T."/>
            <person name="Rost R."/>
            <person name="Churcher C."/>
            <person name="Cooper J."/>
            <person name="Haydock S."/>
            <person name="van Driessche N."/>
            <person name="Cronin A."/>
            <person name="Goodhead I."/>
            <person name="Muzny D."/>
            <person name="Mourier T."/>
            <person name="Pain A."/>
            <person name="Lu M."/>
            <person name="Harper D."/>
            <person name="Lindsay R."/>
            <person name="Hauser H."/>
            <person name="James K."/>
            <person name="Quiles M."/>
            <person name="Madan Babu M."/>
            <person name="Saito T."/>
            <person name="Buchrieser C."/>
            <person name="Wardroper A."/>
            <person name="Felder M."/>
            <person name="Thangavelu M."/>
            <person name="Johnson D."/>
            <person name="Knights A."/>
            <person name="Loulseged H."/>
            <person name="Mungall K."/>
            <person name="Oliver K."/>
            <person name="Price C."/>
            <person name="Quail M.A."/>
            <person name="Urushihara H."/>
            <person name="Hernandez J."/>
            <person name="Rabbinowitsch E."/>
            <person name="Steffen D."/>
            <person name="Sanders M."/>
            <person name="Ma J."/>
            <person name="Kohara Y."/>
            <person name="Sharp S."/>
            <person name="Simmonds M."/>
            <person name="Spiegler S."/>
            <person name="Tivey A."/>
            <person name="Sugano S."/>
            <person name="White B."/>
            <person name="Walker D."/>
            <person name="Woodward J."/>
            <person name="Winckler T."/>
            <person name="Tanaka Y."/>
            <person name="Shaulsky G."/>
            <person name="Schleicher M."/>
            <person name="Weinstock G."/>
            <person name="Rosenthal A."/>
            <person name="Cox E.C."/>
            <person name="Chisholm R.L."/>
            <person name="Gibbs R."/>
            <person name="Loomis W.F."/>
            <person name="Platzer M."/>
            <person name="Kay R.R."/>
            <person name="Williams J."/>
            <person name="Dear P.H."/>
            <person name="Noegel A.A."/>
            <person name="Barrell B."/>
            <person name="Kuspa A."/>
        </authorList>
    </citation>
    <scope>NUCLEOTIDE SEQUENCE [LARGE SCALE GENOMIC DNA]</scope>
    <source>
        <strain evidence="5 6">AX4</strain>
    </source>
</reference>
<evidence type="ECO:0000313" key="6">
    <source>
        <dbReference type="Proteomes" id="UP000002195"/>
    </source>
</evidence>
<dbReference type="SMR" id="Q55C69"/>
<dbReference type="InterPro" id="IPR008251">
    <property type="entry name" value="Chromo_shadow_dom"/>
</dbReference>
<dbReference type="Gene3D" id="2.40.50.40">
    <property type="match status" value="2"/>
</dbReference>
<dbReference type="PhylomeDB" id="Q55C69"/>
<protein>
    <submittedName>
        <fullName evidence="5">Chromo domain-containing protein</fullName>
    </submittedName>
</protein>